<evidence type="ECO:0000313" key="1">
    <source>
        <dbReference type="EMBL" id="OGC58334.1"/>
    </source>
</evidence>
<organism evidence="1 2">
    <name type="scientific">candidate division WWE3 bacterium RIFCSPLOWO2_01_FULL_41_9</name>
    <dbReference type="NCBI Taxonomy" id="1802626"/>
    <lineage>
        <taxon>Bacteria</taxon>
        <taxon>Katanobacteria</taxon>
    </lineage>
</organism>
<dbReference type="AlphaFoldDB" id="A0A1F4VMG7"/>
<evidence type="ECO:0000313" key="2">
    <source>
        <dbReference type="Proteomes" id="UP000178346"/>
    </source>
</evidence>
<proteinExistence type="predicted"/>
<dbReference type="EMBL" id="MEVJ01000002">
    <property type="protein sequence ID" value="OGC58334.1"/>
    <property type="molecule type" value="Genomic_DNA"/>
</dbReference>
<gene>
    <name evidence="1" type="ORF">A2976_03215</name>
</gene>
<name>A0A1F4VMG7_UNCKA</name>
<protein>
    <submittedName>
        <fullName evidence="1">Uncharacterized protein</fullName>
    </submittedName>
</protein>
<comment type="caution">
    <text evidence="1">The sequence shown here is derived from an EMBL/GenBank/DDBJ whole genome shotgun (WGS) entry which is preliminary data.</text>
</comment>
<dbReference type="Proteomes" id="UP000178346">
    <property type="component" value="Unassembled WGS sequence"/>
</dbReference>
<reference evidence="1 2" key="1">
    <citation type="journal article" date="2016" name="Nat. Commun.">
        <title>Thousands of microbial genomes shed light on interconnected biogeochemical processes in an aquifer system.</title>
        <authorList>
            <person name="Anantharaman K."/>
            <person name="Brown C.T."/>
            <person name="Hug L.A."/>
            <person name="Sharon I."/>
            <person name="Castelle C.J."/>
            <person name="Probst A.J."/>
            <person name="Thomas B.C."/>
            <person name="Singh A."/>
            <person name="Wilkins M.J."/>
            <person name="Karaoz U."/>
            <person name="Brodie E.L."/>
            <person name="Williams K.H."/>
            <person name="Hubbard S.S."/>
            <person name="Banfield J.F."/>
        </authorList>
    </citation>
    <scope>NUCLEOTIDE SEQUENCE [LARGE SCALE GENOMIC DNA]</scope>
</reference>
<accession>A0A1F4VMG7</accession>
<sequence>MSNQPRIFEPDYVTDIVPDESRELPAHDIDKLPKVTIKETPLPEIVKPEPLSQEEIEESRMEVEAKVRSSGWVWNGKNLGEMAGIVKWHIQLNAPKEQGERFDEKRIKANIKGILRGFVGERVSGATGFEQATTVFTTVPLEELHELHMTDLATLPGGPGKERMLLEASLESVSHISKERVEELIKSLNREYNKPDARTINVDWELVEKSFGYIKHLVNIYHTGQYRNEWQRKEENRGKRMPNLDELIEKEFEWMGGRYGISNPEVEQICRLYWEIVQGESDSGKGSNGEIGKFHAVTVNKGTPMGHMEIHEETYKGINYSASTSPDALVVDKKDIMGSVEVKSLTNIEVRKLADALKRGASTGGVLDGILWDEETNRPYFVAPNLEGSTYFVDTLRTHLQGHERLNEDQLIVLRFPADAPDEALGELAERAVNGGFTRFVIQKLGFTADELNGIAQEYIRNNLDLIQKGDYKGLRLSKAEIAIFEDLANEPW</sequence>